<dbReference type="RefSeq" id="WP_135761755.1">
    <property type="nucleotide sequence ID" value="NZ_RQHW01000065.1"/>
</dbReference>
<dbReference type="SUPFAM" id="SSF51735">
    <property type="entry name" value="NAD(P)-binding Rossmann-fold domains"/>
    <property type="match status" value="1"/>
</dbReference>
<dbReference type="GO" id="GO:0006571">
    <property type="term" value="P:tyrosine biosynthetic process"/>
    <property type="evidence" value="ECO:0007669"/>
    <property type="project" value="InterPro"/>
</dbReference>
<keyword evidence="1" id="KW-0560">Oxidoreductase</keyword>
<dbReference type="GO" id="GO:0004665">
    <property type="term" value="F:prephenate dehydrogenase (NADP+) activity"/>
    <property type="evidence" value="ECO:0007669"/>
    <property type="project" value="InterPro"/>
</dbReference>
<dbReference type="FunFam" id="3.40.50.720:FF:000208">
    <property type="entry name" value="Prephenate dehydrogenase"/>
    <property type="match status" value="1"/>
</dbReference>
<name>A0A4V3JXQ0_9LEPT</name>
<sequence>MREWKNILIFGMGLMGGSLSLAIRKKIKTAKTTGVVRSEASKDVILKQNISDFVFLEEEFFQNRKFEEYDLVIFATPVHSVIHHIQNLNSHSQTIYTDLGSTKKTIIDAVHKKFSNESHRYVSSHPMCGSEHSGPGAAKENLYEEKLCIVTSPNGLQSGIADEIRMFWEAIGCWTLDMEAKEHDETLAYLSHLPHLVSSLLVQTAIGNPVVNKQVSEAPRPITGGGFRDMSRIAGSNLEMWLSIFQENQNQIYESLKNLKSELEQVTEAFHPSHPLDRDRITEFWKESLLSKEKIQKTHEIY</sequence>
<dbReference type="Pfam" id="PF02153">
    <property type="entry name" value="PDH_N"/>
    <property type="match status" value="1"/>
</dbReference>
<dbReference type="InterPro" id="IPR036291">
    <property type="entry name" value="NAD(P)-bd_dom_sf"/>
</dbReference>
<reference evidence="3" key="1">
    <citation type="journal article" date="2019" name="PLoS Negl. Trop. Dis.">
        <title>Revisiting the worldwide diversity of Leptospira species in the environment.</title>
        <authorList>
            <person name="Vincent A.T."/>
            <person name="Schiettekatte O."/>
            <person name="Bourhy P."/>
            <person name="Veyrier F.J."/>
            <person name="Picardeau M."/>
        </authorList>
    </citation>
    <scope>NUCLEOTIDE SEQUENCE [LARGE SCALE GENOMIC DNA]</scope>
    <source>
        <strain evidence="3">201300427</strain>
    </source>
</reference>
<dbReference type="EMBL" id="RQHW01000065">
    <property type="protein sequence ID" value="TGN17698.1"/>
    <property type="molecule type" value="Genomic_DNA"/>
</dbReference>
<dbReference type="InterPro" id="IPR003099">
    <property type="entry name" value="Prephen_DH"/>
</dbReference>
<evidence type="ECO:0000259" key="2">
    <source>
        <dbReference type="PROSITE" id="PS51176"/>
    </source>
</evidence>
<organism evidence="3 4">
    <name type="scientific">Leptospira idonii</name>
    <dbReference type="NCBI Taxonomy" id="1193500"/>
    <lineage>
        <taxon>Bacteria</taxon>
        <taxon>Pseudomonadati</taxon>
        <taxon>Spirochaetota</taxon>
        <taxon>Spirochaetia</taxon>
        <taxon>Leptospirales</taxon>
        <taxon>Leptospiraceae</taxon>
        <taxon>Leptospira</taxon>
    </lineage>
</organism>
<dbReference type="InterPro" id="IPR046826">
    <property type="entry name" value="PDH_N"/>
</dbReference>
<dbReference type="SUPFAM" id="SSF48179">
    <property type="entry name" value="6-phosphogluconate dehydrogenase C-terminal domain-like"/>
    <property type="match status" value="1"/>
</dbReference>
<dbReference type="InterPro" id="IPR008927">
    <property type="entry name" value="6-PGluconate_DH-like_C_sf"/>
</dbReference>
<dbReference type="Gene3D" id="3.40.50.720">
    <property type="entry name" value="NAD(P)-binding Rossmann-like Domain"/>
    <property type="match status" value="1"/>
</dbReference>
<dbReference type="GO" id="GO:0070403">
    <property type="term" value="F:NAD+ binding"/>
    <property type="evidence" value="ECO:0007669"/>
    <property type="project" value="InterPro"/>
</dbReference>
<dbReference type="Proteomes" id="UP000298058">
    <property type="component" value="Unassembled WGS sequence"/>
</dbReference>
<evidence type="ECO:0000313" key="4">
    <source>
        <dbReference type="Proteomes" id="UP000298058"/>
    </source>
</evidence>
<comment type="caution">
    <text evidence="3">The sequence shown here is derived from an EMBL/GenBank/DDBJ whole genome shotgun (WGS) entry which is preliminary data.</text>
</comment>
<dbReference type="InterPro" id="IPR046825">
    <property type="entry name" value="PDH_C"/>
</dbReference>
<gene>
    <name evidence="3" type="ORF">EHS15_16895</name>
</gene>
<dbReference type="Pfam" id="PF20463">
    <property type="entry name" value="PDH_C"/>
    <property type="match status" value="1"/>
</dbReference>
<dbReference type="PANTHER" id="PTHR21363">
    <property type="entry name" value="PREPHENATE DEHYDROGENASE"/>
    <property type="match status" value="1"/>
</dbReference>
<dbReference type="InterPro" id="IPR050812">
    <property type="entry name" value="Preph/Arog_dehydrog"/>
</dbReference>
<feature type="domain" description="Prephenate/arogenate dehydrogenase" evidence="2">
    <location>
        <begin position="5"/>
        <end position="302"/>
    </location>
</feature>
<dbReference type="AlphaFoldDB" id="A0A4V3JXQ0"/>
<dbReference type="PROSITE" id="PS51176">
    <property type="entry name" value="PDH_ADH"/>
    <property type="match status" value="1"/>
</dbReference>
<dbReference type="Gene3D" id="1.10.3660.10">
    <property type="entry name" value="6-phosphogluconate dehydrogenase C-terminal like domain"/>
    <property type="match status" value="1"/>
</dbReference>
<proteinExistence type="predicted"/>
<dbReference type="GO" id="GO:0008977">
    <property type="term" value="F:prephenate dehydrogenase (NAD+) activity"/>
    <property type="evidence" value="ECO:0007669"/>
    <property type="project" value="InterPro"/>
</dbReference>
<evidence type="ECO:0000256" key="1">
    <source>
        <dbReference type="ARBA" id="ARBA00023002"/>
    </source>
</evidence>
<protein>
    <submittedName>
        <fullName evidence="3">Prephenate dehydrogenase/arogenate dehydrogenase family protein</fullName>
    </submittedName>
</protein>
<dbReference type="PANTHER" id="PTHR21363:SF0">
    <property type="entry name" value="PREPHENATE DEHYDROGENASE [NADP(+)]"/>
    <property type="match status" value="1"/>
</dbReference>
<evidence type="ECO:0000313" key="3">
    <source>
        <dbReference type="EMBL" id="TGN17698.1"/>
    </source>
</evidence>
<keyword evidence="4" id="KW-1185">Reference proteome</keyword>
<dbReference type="OrthoDB" id="9802008at2"/>
<accession>A0A4V3JXQ0</accession>